<dbReference type="Gene3D" id="2.60.40.150">
    <property type="entry name" value="C2 domain"/>
    <property type="match status" value="1"/>
</dbReference>
<dbReference type="Proteomes" id="UP000655225">
    <property type="component" value="Unassembled WGS sequence"/>
</dbReference>
<evidence type="ECO:0000256" key="8">
    <source>
        <dbReference type="ARBA" id="ARBA00023121"/>
    </source>
</evidence>
<evidence type="ECO:0000256" key="11">
    <source>
        <dbReference type="ARBA" id="ARBA00024037"/>
    </source>
</evidence>
<name>A0A835DL79_TETSI</name>
<dbReference type="SUPFAM" id="SSF49562">
    <property type="entry name" value="C2 domain (Calcium/lipid-binding domain, CaLB)"/>
    <property type="match status" value="1"/>
</dbReference>
<dbReference type="OrthoDB" id="73919at2759"/>
<dbReference type="InterPro" id="IPR000008">
    <property type="entry name" value="C2_dom"/>
</dbReference>
<comment type="caution">
    <text evidence="13">The sequence shown here is derived from an EMBL/GenBank/DDBJ whole genome shotgun (WGS) entry which is preliminary data.</text>
</comment>
<accession>A0A835DL79</accession>
<dbReference type="InterPro" id="IPR035892">
    <property type="entry name" value="C2_domain_sf"/>
</dbReference>
<dbReference type="GO" id="GO:0008289">
    <property type="term" value="F:lipid binding"/>
    <property type="evidence" value="ECO:0007669"/>
    <property type="project" value="UniProtKB-KW"/>
</dbReference>
<dbReference type="InterPro" id="IPR044562">
    <property type="entry name" value="CAR1-11"/>
</dbReference>
<keyword evidence="5" id="KW-0938">Abscisic acid signaling pathway</keyword>
<comment type="subcellular location">
    <subcellularLocation>
        <location evidence="2">Cell membrane</location>
    </subcellularLocation>
    <subcellularLocation>
        <location evidence="1">Nucleus</location>
    </subcellularLocation>
</comment>
<dbReference type="Pfam" id="PF00168">
    <property type="entry name" value="C2"/>
    <property type="match status" value="1"/>
</dbReference>
<gene>
    <name evidence="13" type="ORF">HHK36_006759</name>
</gene>
<keyword evidence="10" id="KW-0539">Nucleus</keyword>
<keyword evidence="3" id="KW-0343">GTPase activation</keyword>
<dbReference type="PANTHER" id="PTHR45933">
    <property type="entry name" value="PROTEIN C2-DOMAIN ABA-RELATED 4"/>
    <property type="match status" value="1"/>
</dbReference>
<dbReference type="EMBL" id="JABCRI010000004">
    <property type="protein sequence ID" value="KAF8407626.1"/>
    <property type="molecule type" value="Genomic_DNA"/>
</dbReference>
<evidence type="ECO:0000256" key="3">
    <source>
        <dbReference type="ARBA" id="ARBA00022468"/>
    </source>
</evidence>
<dbReference type="GO" id="GO:0005096">
    <property type="term" value="F:GTPase activator activity"/>
    <property type="evidence" value="ECO:0007669"/>
    <property type="project" value="UniProtKB-KW"/>
</dbReference>
<dbReference type="OMA" id="KHNCLAE"/>
<evidence type="ECO:0000256" key="5">
    <source>
        <dbReference type="ARBA" id="ARBA00022682"/>
    </source>
</evidence>
<evidence type="ECO:0000256" key="4">
    <source>
        <dbReference type="ARBA" id="ARBA00022475"/>
    </source>
</evidence>
<evidence type="ECO:0000256" key="2">
    <source>
        <dbReference type="ARBA" id="ARBA00004236"/>
    </source>
</evidence>
<evidence type="ECO:0000313" key="14">
    <source>
        <dbReference type="Proteomes" id="UP000655225"/>
    </source>
</evidence>
<dbReference type="GO" id="GO:0005634">
    <property type="term" value="C:nucleus"/>
    <property type="evidence" value="ECO:0007669"/>
    <property type="project" value="UniProtKB-SubCell"/>
</dbReference>
<evidence type="ECO:0000256" key="9">
    <source>
        <dbReference type="ARBA" id="ARBA00023136"/>
    </source>
</evidence>
<dbReference type="AlphaFoldDB" id="A0A835DL79"/>
<dbReference type="GO" id="GO:0046872">
    <property type="term" value="F:metal ion binding"/>
    <property type="evidence" value="ECO:0007669"/>
    <property type="project" value="UniProtKB-KW"/>
</dbReference>
<keyword evidence="7" id="KW-0106">Calcium</keyword>
<keyword evidence="14" id="KW-1185">Reference proteome</keyword>
<keyword evidence="4" id="KW-1003">Cell membrane</keyword>
<evidence type="ECO:0000256" key="10">
    <source>
        <dbReference type="ARBA" id="ARBA00023242"/>
    </source>
</evidence>
<dbReference type="GO" id="GO:0005886">
    <property type="term" value="C:plasma membrane"/>
    <property type="evidence" value="ECO:0007669"/>
    <property type="project" value="UniProtKB-SubCell"/>
</dbReference>
<keyword evidence="9" id="KW-0472">Membrane</keyword>
<proteinExistence type="inferred from homology"/>
<keyword evidence="8" id="KW-0446">Lipid-binding</keyword>
<keyword evidence="6" id="KW-0479">Metal-binding</keyword>
<evidence type="ECO:0000313" key="13">
    <source>
        <dbReference type="EMBL" id="KAF8407626.1"/>
    </source>
</evidence>
<feature type="domain" description="C2" evidence="12">
    <location>
        <begin position="1"/>
        <end position="68"/>
    </location>
</feature>
<protein>
    <recommendedName>
        <fullName evidence="12">C2 domain-containing protein</fullName>
    </recommendedName>
</protein>
<evidence type="ECO:0000256" key="1">
    <source>
        <dbReference type="ARBA" id="ARBA00004123"/>
    </source>
</evidence>
<evidence type="ECO:0000259" key="12">
    <source>
        <dbReference type="PROSITE" id="PS50004"/>
    </source>
</evidence>
<evidence type="ECO:0000256" key="6">
    <source>
        <dbReference type="ARBA" id="ARBA00022723"/>
    </source>
</evidence>
<comment type="similarity">
    <text evidence="11">Belongs to the plant CAR protein family.</text>
</comment>
<sequence length="130" mass="14722">MQMLKTSVMKNNVNPEWNEDLTLSIEDPNLPIKLEVYDKDTFTSDDKIGDAEFDIKPLLEGVKMHLEGLSSGTVFKKVEPSMQNCLAKESCIILSEGKVVQNMYLRLRNVECGEVELQLQWIDLVGSKCV</sequence>
<organism evidence="13 14">
    <name type="scientific">Tetracentron sinense</name>
    <name type="common">Spur-leaf</name>
    <dbReference type="NCBI Taxonomy" id="13715"/>
    <lineage>
        <taxon>Eukaryota</taxon>
        <taxon>Viridiplantae</taxon>
        <taxon>Streptophyta</taxon>
        <taxon>Embryophyta</taxon>
        <taxon>Tracheophyta</taxon>
        <taxon>Spermatophyta</taxon>
        <taxon>Magnoliopsida</taxon>
        <taxon>Trochodendrales</taxon>
        <taxon>Trochodendraceae</taxon>
        <taxon>Tetracentron</taxon>
    </lineage>
</organism>
<reference evidence="13 14" key="1">
    <citation type="submission" date="2020-04" db="EMBL/GenBank/DDBJ databases">
        <title>Plant Genome Project.</title>
        <authorList>
            <person name="Zhang R.-G."/>
        </authorList>
    </citation>
    <scope>NUCLEOTIDE SEQUENCE [LARGE SCALE GENOMIC DNA]</scope>
    <source>
        <strain evidence="13">YNK0</strain>
        <tissue evidence="13">Leaf</tissue>
    </source>
</reference>
<dbReference type="PROSITE" id="PS50004">
    <property type="entry name" value="C2"/>
    <property type="match status" value="1"/>
</dbReference>
<dbReference type="GO" id="GO:0009738">
    <property type="term" value="P:abscisic acid-activated signaling pathway"/>
    <property type="evidence" value="ECO:0007669"/>
    <property type="project" value="UniProtKB-KW"/>
</dbReference>
<dbReference type="PANTHER" id="PTHR45933:SF5">
    <property type="entry name" value="PROTEIN C2-DOMAIN ABA-RELATED 4"/>
    <property type="match status" value="1"/>
</dbReference>
<evidence type="ECO:0000256" key="7">
    <source>
        <dbReference type="ARBA" id="ARBA00022837"/>
    </source>
</evidence>